<name>A0A7S1KTA2_9EUKA</name>
<reference evidence="3" key="1">
    <citation type="submission" date="2021-01" db="EMBL/GenBank/DDBJ databases">
        <authorList>
            <person name="Corre E."/>
            <person name="Pelletier E."/>
            <person name="Niang G."/>
            <person name="Scheremetjew M."/>
            <person name="Finn R."/>
            <person name="Kale V."/>
            <person name="Holt S."/>
            <person name="Cochrane G."/>
            <person name="Meng A."/>
            <person name="Brown T."/>
            <person name="Cohen L."/>
        </authorList>
    </citation>
    <scope>NUCLEOTIDE SEQUENCE</scope>
    <source>
        <strain evidence="3">WS</strain>
    </source>
</reference>
<feature type="compositionally biased region" description="Basic and acidic residues" evidence="2">
    <location>
        <begin position="285"/>
        <end position="297"/>
    </location>
</feature>
<feature type="coiled-coil region" evidence="1">
    <location>
        <begin position="640"/>
        <end position="762"/>
    </location>
</feature>
<accession>A0A7S1KTA2</accession>
<feature type="coiled-coil region" evidence="1">
    <location>
        <begin position="545"/>
        <end position="607"/>
    </location>
</feature>
<organism evidence="3">
    <name type="scientific">Percolomonas cosmopolitus</name>
    <dbReference type="NCBI Taxonomy" id="63605"/>
    <lineage>
        <taxon>Eukaryota</taxon>
        <taxon>Discoba</taxon>
        <taxon>Heterolobosea</taxon>
        <taxon>Tetramitia</taxon>
        <taxon>Eutetramitia</taxon>
        <taxon>Percolomonadidae</taxon>
        <taxon>Percolomonas</taxon>
    </lineage>
</organism>
<gene>
    <name evidence="3" type="ORF">PCOS0759_LOCUS8440</name>
</gene>
<keyword evidence="1" id="KW-0175">Coiled coil</keyword>
<feature type="region of interest" description="Disordered" evidence="2">
    <location>
        <begin position="285"/>
        <end position="322"/>
    </location>
</feature>
<feature type="coiled-coil region" evidence="1">
    <location>
        <begin position="788"/>
        <end position="815"/>
    </location>
</feature>
<evidence type="ECO:0000256" key="1">
    <source>
        <dbReference type="SAM" id="Coils"/>
    </source>
</evidence>
<dbReference type="AlphaFoldDB" id="A0A7S1KTA2"/>
<evidence type="ECO:0000313" key="3">
    <source>
        <dbReference type="EMBL" id="CAD9085186.1"/>
    </source>
</evidence>
<protein>
    <submittedName>
        <fullName evidence="3">Uncharacterized protein</fullName>
    </submittedName>
</protein>
<feature type="coiled-coil region" evidence="1">
    <location>
        <begin position="412"/>
        <end position="513"/>
    </location>
</feature>
<sequence length="860" mass="100357">MSSLSLHPFISHFLPSIGNSSPKQDPTQEEEFLNETFSRIIPCLLSDEEFSFISELVNSSCSPSDPTSPLEGIDSENYRQFIQLYFTNYLRIELNLEKHLRDSFDVWICMMGIILKCERRDEIIESVLNMPKKTQESVMLLMKHAMECWPHLQEGAAKHNSADFSSLEQSESVLDDEQNAVYEQGDQTIDFEQDSLLQETSRVTAEPSMLSVDQFIESISPRAISTGSPMIQPQLRKASIHRNRILMYENMVHDAVAQSQHFDARIVDELHKEVESLHAQLDRARTENETIREENEKLSSQLTEELDRRIQTPTSSNGSAAPFLLMNQTDDFSRNVPMDVKHIQQIKEERDQLVKDLSEKENLITQWAERWTKRNIELTDLTDKVHVLETQLADYKSVKNQVEVFRDRIQELIQFKKQAKEIKTENNKLISENCSLHEELEKQKRHHQKQLKQLKGEVQELSLKNKELLQQQERFDSKAQSMQLEMDSKVEMNAKLSKDVAQLTENLHQFETLMKQQTMSQELRAEPTSSSTAHGIGDILDEPFTTELKQKMHRLEQENHTLHLESDENSALIQNLTHRANSAEEDLTTLVQQKEQYLGRIESLERDLQTKRNFLDEDSMELKKQCFALSAELSKSEMEKKILFEEKQHLAQELKQVEVQLEQNAQRNQELEGALVHAEEASKEIQEKCAHLQKTVREQEAHLQRQNDDHEAHLEEHVSHVHELRAHNKTLKKKQEKLLQDLSNLYETNQAQQQTIQKYKRRLFPVSPRSHKRHYDEENIDINSMSTVKLLKDRITHLEKDNNLLHRKVEDYRQRSSRSTYSQRSAPFYELMGVPFVGMPRAVPQKPHHRAPHSSRTIAR</sequence>
<dbReference type="EMBL" id="HBGD01010285">
    <property type="protein sequence ID" value="CAD9085186.1"/>
    <property type="molecule type" value="Transcribed_RNA"/>
</dbReference>
<proteinExistence type="predicted"/>
<evidence type="ECO:0000256" key="2">
    <source>
        <dbReference type="SAM" id="MobiDB-lite"/>
    </source>
</evidence>